<reference evidence="3" key="1">
    <citation type="submission" date="2023-06" db="EMBL/GenBank/DDBJ databases">
        <authorList>
            <person name="Kurt Z."/>
        </authorList>
    </citation>
    <scope>NUCLEOTIDE SEQUENCE</scope>
</reference>
<dbReference type="EMBL" id="CAXDID020000059">
    <property type="protein sequence ID" value="CAL6009313.1"/>
    <property type="molecule type" value="Genomic_DNA"/>
</dbReference>
<comment type="caution">
    <text evidence="3">The sequence shown here is derived from an EMBL/GenBank/DDBJ whole genome shotgun (WGS) entry which is preliminary data.</text>
</comment>
<evidence type="ECO:0000256" key="1">
    <source>
        <dbReference type="ARBA" id="ARBA00022884"/>
    </source>
</evidence>
<evidence type="ECO:0000313" key="4">
    <source>
        <dbReference type="EMBL" id="CAL6009313.1"/>
    </source>
</evidence>
<evidence type="ECO:0000313" key="3">
    <source>
        <dbReference type="EMBL" id="CAI9966073.1"/>
    </source>
</evidence>
<dbReference type="AlphaFoldDB" id="A0AA86VGN2"/>
<name>A0AA86VGN2_9EUKA</name>
<dbReference type="InterPro" id="IPR048995">
    <property type="entry name" value="STL11/RBM22-like_N"/>
</dbReference>
<keyword evidence="1" id="KW-0694">RNA-binding</keyword>
<dbReference type="Proteomes" id="UP001642409">
    <property type="component" value="Unassembled WGS sequence"/>
</dbReference>
<sequence length="149" mass="17009">MNFCDACLSLSSPLRLIQLENNVQCLNCTRIFSGYEFKDFKPDRSFLCNICAQQFNACPRCICNQQVINQQVVIKKRKIISVNNKQFIPLSFCSLNQQLQTKQGFCSSKNVLNGRKMEINEFLNVLRENGVPVVNGKVLTAEDVAFFNE</sequence>
<dbReference type="EMBL" id="CATOUU010000998">
    <property type="protein sequence ID" value="CAI9966073.1"/>
    <property type="molecule type" value="Genomic_DNA"/>
</dbReference>
<feature type="domain" description="STL11/RBM22-like N-terminal" evidence="2">
    <location>
        <begin position="3"/>
        <end position="82"/>
    </location>
</feature>
<evidence type="ECO:0000259" key="2">
    <source>
        <dbReference type="Pfam" id="PF21369"/>
    </source>
</evidence>
<gene>
    <name evidence="4" type="ORF">HINF_LOCUS21540</name>
    <name evidence="3" type="ORF">HINF_LOCUS53718</name>
</gene>
<organism evidence="3">
    <name type="scientific">Hexamita inflata</name>
    <dbReference type="NCBI Taxonomy" id="28002"/>
    <lineage>
        <taxon>Eukaryota</taxon>
        <taxon>Metamonada</taxon>
        <taxon>Diplomonadida</taxon>
        <taxon>Hexamitidae</taxon>
        <taxon>Hexamitinae</taxon>
        <taxon>Hexamita</taxon>
    </lineage>
</organism>
<dbReference type="GO" id="GO:0003723">
    <property type="term" value="F:RNA binding"/>
    <property type="evidence" value="ECO:0007669"/>
    <property type="project" value="UniProtKB-KW"/>
</dbReference>
<proteinExistence type="predicted"/>
<reference evidence="4 5" key="2">
    <citation type="submission" date="2024-07" db="EMBL/GenBank/DDBJ databases">
        <authorList>
            <person name="Akdeniz Z."/>
        </authorList>
    </citation>
    <scope>NUCLEOTIDE SEQUENCE [LARGE SCALE GENOMIC DNA]</scope>
</reference>
<keyword evidence="5" id="KW-1185">Reference proteome</keyword>
<dbReference type="Pfam" id="PF21369">
    <property type="entry name" value="STL11_N"/>
    <property type="match status" value="1"/>
</dbReference>
<evidence type="ECO:0000313" key="5">
    <source>
        <dbReference type="Proteomes" id="UP001642409"/>
    </source>
</evidence>
<protein>
    <submittedName>
        <fullName evidence="4">Hypothetical_protein</fullName>
    </submittedName>
</protein>
<accession>A0AA86VGN2</accession>